<evidence type="ECO:0000259" key="7">
    <source>
        <dbReference type="Pfam" id="PF02668"/>
    </source>
</evidence>
<keyword evidence="2" id="KW-0479">Metal-binding</keyword>
<evidence type="ECO:0000256" key="6">
    <source>
        <dbReference type="SAM" id="MobiDB-lite"/>
    </source>
</evidence>
<dbReference type="InterPro" id="IPR042098">
    <property type="entry name" value="TauD-like_sf"/>
</dbReference>
<comment type="similarity">
    <text evidence="1">Belongs to the TfdA dioxygenase family.</text>
</comment>
<dbReference type="Pfam" id="PF02668">
    <property type="entry name" value="TauD"/>
    <property type="match status" value="1"/>
</dbReference>
<dbReference type="AlphaFoldDB" id="A0A382FAU3"/>
<feature type="region of interest" description="Disordered" evidence="6">
    <location>
        <begin position="1"/>
        <end position="34"/>
    </location>
</feature>
<dbReference type="GO" id="GO:0006790">
    <property type="term" value="P:sulfur compound metabolic process"/>
    <property type="evidence" value="ECO:0007669"/>
    <property type="project" value="TreeGrafter"/>
</dbReference>
<dbReference type="SUPFAM" id="SSF51197">
    <property type="entry name" value="Clavaminate synthase-like"/>
    <property type="match status" value="1"/>
</dbReference>
<gene>
    <name evidence="8" type="ORF">METZ01_LOCUS212278</name>
</gene>
<feature type="non-terminal residue" evidence="8">
    <location>
        <position position="1"/>
    </location>
</feature>
<proteinExistence type="inferred from homology"/>
<evidence type="ECO:0000256" key="5">
    <source>
        <dbReference type="ARBA" id="ARBA00023004"/>
    </source>
</evidence>
<dbReference type="EMBL" id="UINC01048643">
    <property type="protein sequence ID" value="SVB59424.1"/>
    <property type="molecule type" value="Genomic_DNA"/>
</dbReference>
<evidence type="ECO:0000256" key="1">
    <source>
        <dbReference type="ARBA" id="ARBA00005896"/>
    </source>
</evidence>
<evidence type="ECO:0000256" key="4">
    <source>
        <dbReference type="ARBA" id="ARBA00023002"/>
    </source>
</evidence>
<accession>A0A382FAU3</accession>
<organism evidence="8">
    <name type="scientific">marine metagenome</name>
    <dbReference type="NCBI Taxonomy" id="408172"/>
    <lineage>
        <taxon>unclassified sequences</taxon>
        <taxon>metagenomes</taxon>
        <taxon>ecological metagenomes</taxon>
    </lineage>
</organism>
<protein>
    <recommendedName>
        <fullName evidence="7">TauD/TfdA-like domain-containing protein</fullName>
    </recommendedName>
</protein>
<keyword evidence="5" id="KW-0408">Iron</keyword>
<keyword evidence="4" id="KW-0560">Oxidoreductase</keyword>
<dbReference type="Gene3D" id="3.60.130.10">
    <property type="entry name" value="Clavaminate synthase-like"/>
    <property type="match status" value="1"/>
</dbReference>
<dbReference type="PANTHER" id="PTHR30468:SF1">
    <property type="entry name" value="ALPHA-KETOGLUTARATE-DEPENDENT SULFONATE DIOXYGENASE"/>
    <property type="match status" value="1"/>
</dbReference>
<feature type="compositionally biased region" description="Basic and acidic residues" evidence="6">
    <location>
        <begin position="1"/>
        <end position="17"/>
    </location>
</feature>
<dbReference type="InterPro" id="IPR003819">
    <property type="entry name" value="TauD/TfdA-like"/>
</dbReference>
<dbReference type="GO" id="GO:0005737">
    <property type="term" value="C:cytoplasm"/>
    <property type="evidence" value="ECO:0007669"/>
    <property type="project" value="TreeGrafter"/>
</dbReference>
<dbReference type="InterPro" id="IPR051323">
    <property type="entry name" value="AtsK-like"/>
</dbReference>
<dbReference type="PANTHER" id="PTHR30468">
    <property type="entry name" value="ALPHA-KETOGLUTARATE-DEPENDENT SULFONATE DIOXYGENASE"/>
    <property type="match status" value="1"/>
</dbReference>
<feature type="domain" description="TauD/TfdA-like" evidence="7">
    <location>
        <begin position="19"/>
        <end position="122"/>
    </location>
</feature>
<dbReference type="GO" id="GO:0046872">
    <property type="term" value="F:metal ion binding"/>
    <property type="evidence" value="ECO:0007669"/>
    <property type="project" value="UniProtKB-KW"/>
</dbReference>
<keyword evidence="3" id="KW-0223">Dioxygenase</keyword>
<sequence length="133" mass="15286">GGREAPSEGEDFRDGFRAKRSRNKNLGLDQPDIPEAEHPVILHHPDTGREILYISRGITQRVVGMPKYESDELLKELSAHSTHSDYVYAHDWQVGDMVMFDTLGTLHCRDAWDPSERRVMRQMSTLWTPPGER</sequence>
<dbReference type="GO" id="GO:0000908">
    <property type="term" value="F:taurine dioxygenase activity"/>
    <property type="evidence" value="ECO:0007669"/>
    <property type="project" value="TreeGrafter"/>
</dbReference>
<evidence type="ECO:0000256" key="2">
    <source>
        <dbReference type="ARBA" id="ARBA00022723"/>
    </source>
</evidence>
<evidence type="ECO:0000313" key="8">
    <source>
        <dbReference type="EMBL" id="SVB59424.1"/>
    </source>
</evidence>
<evidence type="ECO:0000256" key="3">
    <source>
        <dbReference type="ARBA" id="ARBA00022964"/>
    </source>
</evidence>
<reference evidence="8" key="1">
    <citation type="submission" date="2018-05" db="EMBL/GenBank/DDBJ databases">
        <authorList>
            <person name="Lanie J.A."/>
            <person name="Ng W.-L."/>
            <person name="Kazmierczak K.M."/>
            <person name="Andrzejewski T.M."/>
            <person name="Davidsen T.M."/>
            <person name="Wayne K.J."/>
            <person name="Tettelin H."/>
            <person name="Glass J.I."/>
            <person name="Rusch D."/>
            <person name="Podicherti R."/>
            <person name="Tsui H.-C.T."/>
            <person name="Winkler M.E."/>
        </authorList>
    </citation>
    <scope>NUCLEOTIDE SEQUENCE</scope>
</reference>
<name>A0A382FAU3_9ZZZZ</name>